<name>A0ABV7ZDU9_9DEIO</name>
<proteinExistence type="predicted"/>
<accession>A0ABV7ZDU9</accession>
<protein>
    <recommendedName>
        <fullName evidence="3">HTH HARE-type domain-containing protein</fullName>
    </recommendedName>
</protein>
<gene>
    <name evidence="1" type="ORF">ACFOSB_18315</name>
</gene>
<sequence>MPPRSLPTAERPPREILLQIIDELTQDRPDRDFRLYEVMERLKVGDSTIRASHARFDVTSSLCADAPHCRHRDVDRVGPGWYRLRDGGP</sequence>
<reference evidence="2" key="1">
    <citation type="journal article" date="2019" name="Int. J. Syst. Evol. Microbiol.">
        <title>The Global Catalogue of Microorganisms (GCM) 10K type strain sequencing project: providing services to taxonomists for standard genome sequencing and annotation.</title>
        <authorList>
            <consortium name="The Broad Institute Genomics Platform"/>
            <consortium name="The Broad Institute Genome Sequencing Center for Infectious Disease"/>
            <person name="Wu L."/>
            <person name="Ma J."/>
        </authorList>
    </citation>
    <scope>NUCLEOTIDE SEQUENCE [LARGE SCALE GENOMIC DNA]</scope>
    <source>
        <strain evidence="2">CCTCC AB 2017081</strain>
    </source>
</reference>
<evidence type="ECO:0008006" key="3">
    <source>
        <dbReference type="Google" id="ProtNLM"/>
    </source>
</evidence>
<dbReference type="Proteomes" id="UP001595803">
    <property type="component" value="Unassembled WGS sequence"/>
</dbReference>
<dbReference type="RefSeq" id="WP_295822284.1">
    <property type="nucleotide sequence ID" value="NZ_JBHRZG010000024.1"/>
</dbReference>
<comment type="caution">
    <text evidence="1">The sequence shown here is derived from an EMBL/GenBank/DDBJ whole genome shotgun (WGS) entry which is preliminary data.</text>
</comment>
<organism evidence="1 2">
    <name type="scientific">Deinococcus rufus</name>
    <dbReference type="NCBI Taxonomy" id="2136097"/>
    <lineage>
        <taxon>Bacteria</taxon>
        <taxon>Thermotogati</taxon>
        <taxon>Deinococcota</taxon>
        <taxon>Deinococci</taxon>
        <taxon>Deinococcales</taxon>
        <taxon>Deinococcaceae</taxon>
        <taxon>Deinococcus</taxon>
    </lineage>
</organism>
<keyword evidence="2" id="KW-1185">Reference proteome</keyword>
<evidence type="ECO:0000313" key="2">
    <source>
        <dbReference type="Proteomes" id="UP001595803"/>
    </source>
</evidence>
<dbReference type="EMBL" id="JBHRZG010000024">
    <property type="protein sequence ID" value="MFC3834817.1"/>
    <property type="molecule type" value="Genomic_DNA"/>
</dbReference>
<evidence type="ECO:0000313" key="1">
    <source>
        <dbReference type="EMBL" id="MFC3834817.1"/>
    </source>
</evidence>